<accession>A0A3M0JSU6</accession>
<dbReference type="Proteomes" id="UP000269221">
    <property type="component" value="Unassembled WGS sequence"/>
</dbReference>
<organism evidence="1 2">
    <name type="scientific">Hirundo rustica rustica</name>
    <dbReference type="NCBI Taxonomy" id="333673"/>
    <lineage>
        <taxon>Eukaryota</taxon>
        <taxon>Metazoa</taxon>
        <taxon>Chordata</taxon>
        <taxon>Craniata</taxon>
        <taxon>Vertebrata</taxon>
        <taxon>Euteleostomi</taxon>
        <taxon>Archelosauria</taxon>
        <taxon>Archosauria</taxon>
        <taxon>Dinosauria</taxon>
        <taxon>Saurischia</taxon>
        <taxon>Theropoda</taxon>
        <taxon>Coelurosauria</taxon>
        <taxon>Aves</taxon>
        <taxon>Neognathae</taxon>
        <taxon>Neoaves</taxon>
        <taxon>Telluraves</taxon>
        <taxon>Australaves</taxon>
        <taxon>Passeriformes</taxon>
        <taxon>Sylvioidea</taxon>
        <taxon>Hirundinidae</taxon>
        <taxon>Hirundo</taxon>
    </lineage>
</organism>
<gene>
    <name evidence="1" type="ORF">DUI87_21341</name>
</gene>
<dbReference type="AlphaFoldDB" id="A0A3M0JSU6"/>
<reference evidence="1 2" key="1">
    <citation type="submission" date="2018-07" db="EMBL/GenBank/DDBJ databases">
        <title>A high quality draft genome assembly of the barn swallow (H. rustica rustica).</title>
        <authorList>
            <person name="Formenti G."/>
            <person name="Chiara M."/>
            <person name="Poveda L."/>
            <person name="Francoijs K.-J."/>
            <person name="Bonisoli-Alquati A."/>
            <person name="Canova L."/>
            <person name="Gianfranceschi L."/>
            <person name="Horner D.S."/>
            <person name="Saino N."/>
        </authorList>
    </citation>
    <scope>NUCLEOTIDE SEQUENCE [LARGE SCALE GENOMIC DNA]</scope>
    <source>
        <strain evidence="1">Chelidonia</strain>
        <tissue evidence="1">Blood</tissue>
    </source>
</reference>
<name>A0A3M0JSU6_HIRRU</name>
<evidence type="ECO:0000313" key="1">
    <source>
        <dbReference type="EMBL" id="RMC02174.1"/>
    </source>
</evidence>
<comment type="caution">
    <text evidence="1">The sequence shown here is derived from an EMBL/GenBank/DDBJ whole genome shotgun (WGS) entry which is preliminary data.</text>
</comment>
<evidence type="ECO:0000313" key="2">
    <source>
        <dbReference type="Proteomes" id="UP000269221"/>
    </source>
</evidence>
<sequence length="90" mass="9607">MAGERTRRFTRSLLRPGQAAELRHGAAAAAAGGRLQLRCSSLLFPSWSVEEVEGNSVTGCSAVEAYARKLNEIVPFGSLLLAELLAYASK</sequence>
<dbReference type="EMBL" id="QRBI01000134">
    <property type="protein sequence ID" value="RMC02174.1"/>
    <property type="molecule type" value="Genomic_DNA"/>
</dbReference>
<protein>
    <submittedName>
        <fullName evidence="1">Uncharacterized protein</fullName>
    </submittedName>
</protein>
<proteinExistence type="predicted"/>
<keyword evidence="2" id="KW-1185">Reference proteome</keyword>